<dbReference type="Proteomes" id="UP000008192">
    <property type="component" value="Chromosome"/>
</dbReference>
<organism evidence="2 3">
    <name type="scientific">Treponema pallidum subsp. pertenue (strain Gauthier)</name>
    <dbReference type="NCBI Taxonomy" id="491080"/>
    <lineage>
        <taxon>Bacteria</taxon>
        <taxon>Pseudomonadati</taxon>
        <taxon>Spirochaetota</taxon>
        <taxon>Spirochaetia</taxon>
        <taxon>Spirochaetales</taxon>
        <taxon>Treponemataceae</taxon>
        <taxon>Treponema</taxon>
    </lineage>
</organism>
<dbReference type="SMART" id="SM00463">
    <property type="entry name" value="SMR"/>
    <property type="match status" value="1"/>
</dbReference>
<dbReference type="InterPro" id="IPR036063">
    <property type="entry name" value="Smr_dom_sf"/>
</dbReference>
<gene>
    <name evidence="2" type="ordered locus">TPEGAU_0674</name>
</gene>
<feature type="domain" description="Smr" evidence="1">
    <location>
        <begin position="125"/>
        <end position="205"/>
    </location>
</feature>
<dbReference type="PANTHER" id="PTHR35562:SF2">
    <property type="entry name" value="DNA ENDONUCLEASE SMRA-RELATED"/>
    <property type="match status" value="1"/>
</dbReference>
<accession>A0AAU8PXZ7</accession>
<dbReference type="PANTHER" id="PTHR35562">
    <property type="entry name" value="DNA ENDONUCLEASE SMRA-RELATED"/>
    <property type="match status" value="1"/>
</dbReference>
<evidence type="ECO:0000259" key="1">
    <source>
        <dbReference type="PROSITE" id="PS50828"/>
    </source>
</evidence>
<dbReference type="SUPFAM" id="SSF160443">
    <property type="entry name" value="SMR domain-like"/>
    <property type="match status" value="1"/>
</dbReference>
<dbReference type="PROSITE" id="PS50828">
    <property type="entry name" value="SMR"/>
    <property type="match status" value="1"/>
</dbReference>
<name>A0AAU8PXZ7_TREPG</name>
<protein>
    <submittedName>
        <fullName evidence="2">Smr domain protein</fullName>
    </submittedName>
</protein>
<sequence length="211" mass="23688">MHRQVFYERMRPLMAGKRRKDILPLEEALRAQSAFARTLRTWEGARRAAVRSATVRARRRGALPSSQAAAAPRVSLMEVALARYGLFDKDAAGACAEYARQRRTFSIHSRRGRRKLRTAVPEARLDLHGMTCSEARSALDSFFAQARERLLQKVEIVHGKGHHSKGGSVLAPSVKRYVQAHPHAGELFHPAERRGGKGTTWVLLKRSVPLH</sequence>
<reference evidence="3" key="1">
    <citation type="journal article" date="2012" name="PLoS Negl. Trop. Dis.">
        <title>Whole genome sequences of three Treponema pallidum ssp. pertenue strains: yaws and syphilis treponemes differ in less than 0.2% of the genome sequence.</title>
        <authorList>
            <person name="Cejkova D."/>
            <person name="Zobanikova M."/>
            <person name="Chen L."/>
            <person name="Pospisilova P."/>
            <person name="Strouhal M."/>
            <person name="Qin X."/>
            <person name="Mikalova L."/>
            <person name="Norris S.J."/>
            <person name="Muzny D.M."/>
            <person name="Gibbs R.A."/>
            <person name="Fulton L.L."/>
            <person name="Sodergren E."/>
            <person name="Weinstock G.M."/>
            <person name="Smajs D."/>
        </authorList>
    </citation>
    <scope>NUCLEOTIDE SEQUENCE [LARGE SCALE GENOMIC DNA]</scope>
    <source>
        <strain evidence="3">Gauthier</strain>
    </source>
</reference>
<dbReference type="KEGG" id="tpg:TPEGAU_0674"/>
<dbReference type="Pfam" id="PF01713">
    <property type="entry name" value="Smr"/>
    <property type="match status" value="1"/>
</dbReference>
<proteinExistence type="predicted"/>
<dbReference type="InterPro" id="IPR002625">
    <property type="entry name" value="Smr_dom"/>
</dbReference>
<evidence type="ECO:0000313" key="3">
    <source>
        <dbReference type="Proteomes" id="UP000008192"/>
    </source>
</evidence>
<dbReference type="EMBL" id="CP002376">
    <property type="protein sequence ID" value="AEZ59936.1"/>
    <property type="molecule type" value="Genomic_DNA"/>
</dbReference>
<dbReference type="AlphaFoldDB" id="A0AAU8PXZ7"/>
<evidence type="ECO:0000313" key="2">
    <source>
        <dbReference type="EMBL" id="AEZ59936.1"/>
    </source>
</evidence>
<dbReference type="Gene3D" id="3.30.1370.110">
    <property type="match status" value="1"/>
</dbReference>